<dbReference type="OMA" id="YVPSEPP"/>
<proteinExistence type="predicted"/>
<evidence type="ECO:0000256" key="1">
    <source>
        <dbReference type="SAM" id="MobiDB-lite"/>
    </source>
</evidence>
<feature type="region of interest" description="Disordered" evidence="1">
    <location>
        <begin position="53"/>
        <end position="89"/>
    </location>
</feature>
<dbReference type="EMBL" id="NRDI02000007">
    <property type="protein sequence ID" value="KAI1514945.1"/>
    <property type="molecule type" value="Genomic_DNA"/>
</dbReference>
<gene>
    <name evidence="2" type="ORF">Ptr86124_006268</name>
</gene>
<accession>A0A2W1HFV0</accession>
<dbReference type="AlphaFoldDB" id="A0A2W1HFV0"/>
<comment type="caution">
    <text evidence="2">The sequence shown here is derived from an EMBL/GenBank/DDBJ whole genome shotgun (WGS) entry which is preliminary data.</text>
</comment>
<keyword evidence="3" id="KW-1185">Reference proteome</keyword>
<feature type="region of interest" description="Disordered" evidence="1">
    <location>
        <begin position="110"/>
        <end position="141"/>
    </location>
</feature>
<protein>
    <submittedName>
        <fullName evidence="2">Uncharacterized protein</fullName>
    </submittedName>
</protein>
<reference evidence="3" key="1">
    <citation type="journal article" date="2022" name="Microb. Genom.">
        <title>A global pangenome for the wheat fungal pathogen Pyrenophora tritici-repentis and prediction of effector protein structural homology.</title>
        <authorList>
            <person name="Moolhuijzen P.M."/>
            <person name="See P.T."/>
            <person name="Shi G."/>
            <person name="Powell H.R."/>
            <person name="Cockram J."/>
            <person name="Jorgensen L.N."/>
            <person name="Benslimane H."/>
            <person name="Strelkov S.E."/>
            <person name="Turner J."/>
            <person name="Liu Z."/>
            <person name="Moffat C.S."/>
        </authorList>
    </citation>
    <scope>NUCLEOTIDE SEQUENCE [LARGE SCALE GENOMIC DNA]</scope>
</reference>
<evidence type="ECO:0000313" key="2">
    <source>
        <dbReference type="EMBL" id="KAI1514945.1"/>
    </source>
</evidence>
<name>A0A2W1HFV0_9PLEO</name>
<dbReference type="Proteomes" id="UP000249757">
    <property type="component" value="Unassembled WGS sequence"/>
</dbReference>
<organism evidence="2 3">
    <name type="scientific">Pyrenophora tritici-repentis</name>
    <dbReference type="NCBI Taxonomy" id="45151"/>
    <lineage>
        <taxon>Eukaryota</taxon>
        <taxon>Fungi</taxon>
        <taxon>Dikarya</taxon>
        <taxon>Ascomycota</taxon>
        <taxon>Pezizomycotina</taxon>
        <taxon>Dothideomycetes</taxon>
        <taxon>Pleosporomycetidae</taxon>
        <taxon>Pleosporales</taxon>
        <taxon>Pleosporineae</taxon>
        <taxon>Pleosporaceae</taxon>
        <taxon>Pyrenophora</taxon>
    </lineage>
</organism>
<evidence type="ECO:0000313" key="3">
    <source>
        <dbReference type="Proteomes" id="UP000249757"/>
    </source>
</evidence>
<dbReference type="OrthoDB" id="410701at2759"/>
<sequence length="990" mass="112475">MKASVTPVFPRQRRDFSFISSCSVCVFLPLSPVNYPAKPWTLSGIPLRRHEKSQRFRRLHSVQQPKDKNSPESSTQQFNHEKSPESSIDNSVSILQADAASDVDTSLWGTIEDSEGLTEEKSEENFEESPEESLERNSEDDLEEKIALKIESLSRNARKALRQSRPATVLASISGPARHLYFVAPANKIDLSYNSVQESTRRGVYKAESPLSIALQALEPHSLYSILARYLQHHTASPSPEQDFEYDRLELHYLRSKGYTPESIEQWAHSLTEPQSNMAVKIFAPGVETPPLFLLLLFLRRKHIRVSALRIIMGHLDRIVQSKSLSWSALKILAVRLVRHARELWPESIPWIASWFVTEATRLHRDANATEPFSPRRLLDITQFCNNYLMLLSLPASSRPVLYAAHQEKAQFKILEYMANASPPIVVTKLGFRSVIRNQLAHAKTPQEREWAELKGPSWPPWKENRTAMDEEKGYEFGTSRASQLLRRMYEAGYAGHIWEEVAQTYAGWDTDLSPTIQTRTSLPRISSQYGDDDQLRPVLWAGRIRSTRTRREAWACFLSSESSSEPAHPEIYLAMFERLCYPEAERSAQADFSSNTGQVPGRNSADLLPGDMKEVLPDPSSSLHYVYLSEPIPGYRQLLIRMLDKHVKPSNRLLAFLLEWCPDFHIGLNLLDIAKDDYNGGTGRILKGIHDDDASVRSIPGYLFASIIRFLCHWGRFKQPPTKELCFLHPEQHAHELMWDRQYLIEYAYLLLRHYRPKYRPAWAAFTEKVMNDNTSKSAGKFARYRIIYGLLEDMEQIDLDLDDELFRIACTATYFAVQSVHQGEAAFGDANQILSNGSARLRTLFNSLVGANADMHLYRGDIVPPHIPGPAELHAYVRALGFLGDHEGLYSFTTWLTKHRSEVTARVQAQRSGRDILFKTLVALRAAVENGGVSPHSDHSKRAPADIALLIKSQIDSVEEWGGWPAQKYVEWYLMGGLKSAPPTVGGR</sequence>